<evidence type="ECO:0000259" key="7">
    <source>
        <dbReference type="Pfam" id="PF00384"/>
    </source>
</evidence>
<comment type="cofactor">
    <cofactor evidence="1">
        <name>Mo-bis(molybdopterin guanine dinucleotide)</name>
        <dbReference type="ChEBI" id="CHEBI:60539"/>
    </cofactor>
</comment>
<dbReference type="SUPFAM" id="SSF50692">
    <property type="entry name" value="ADC-like"/>
    <property type="match status" value="1"/>
</dbReference>
<evidence type="ECO:0000313" key="10">
    <source>
        <dbReference type="EMBL" id="MCO6415596.1"/>
    </source>
</evidence>
<evidence type="ECO:0000256" key="2">
    <source>
        <dbReference type="ARBA" id="ARBA00010312"/>
    </source>
</evidence>
<evidence type="ECO:0000256" key="3">
    <source>
        <dbReference type="ARBA" id="ARBA00022505"/>
    </source>
</evidence>
<accession>A0ABT1D107</accession>
<dbReference type="Gene3D" id="2.40.40.20">
    <property type="match status" value="1"/>
</dbReference>
<evidence type="ECO:0000256" key="6">
    <source>
        <dbReference type="ARBA" id="ARBA00023002"/>
    </source>
</evidence>
<keyword evidence="6" id="KW-0560">Oxidoreductase</keyword>
<name>A0ABT1D107_9PROT</name>
<dbReference type="PANTHER" id="PTHR43742:SF10">
    <property type="entry name" value="TRIMETHYLAMINE-N-OXIDE REDUCTASE 2"/>
    <property type="match status" value="1"/>
</dbReference>
<dbReference type="Pfam" id="PF01568">
    <property type="entry name" value="Molydop_binding"/>
    <property type="match status" value="1"/>
</dbReference>
<comment type="similarity">
    <text evidence="2">Belongs to the prokaryotic molybdopterin-containing oxidoreductase family.</text>
</comment>
<dbReference type="InterPro" id="IPR006656">
    <property type="entry name" value="Mopterin_OxRdtase"/>
</dbReference>
<dbReference type="EMBL" id="JAFIRR010000029">
    <property type="protein sequence ID" value="MCO6415596.1"/>
    <property type="molecule type" value="Genomic_DNA"/>
</dbReference>
<dbReference type="SUPFAM" id="SSF53706">
    <property type="entry name" value="Formate dehydrogenase/DMSO reductase, domains 1-3"/>
    <property type="match status" value="1"/>
</dbReference>
<keyword evidence="11" id="KW-1185">Reference proteome</keyword>
<dbReference type="InterPro" id="IPR006657">
    <property type="entry name" value="MoPterin_dinucl-bd_dom"/>
</dbReference>
<sequence length="767" mass="83687">MPETGFRTHSAHWGVFSAGWQEGELVVRPHPGDPDPNLILQNFPKALRHEARIARPMVRRGWLERGPGADDRRGRDEYVPVSWDRALDLLAAELKRVTEAHGPAGIFGGSYGWSSAGRFHHAQSQVHRFLNFTLGGYVRSVNSYSAGASNVVLPHIVGPTEDISRRNVSWEAVAAHSEIVLAFGGMALKNSMVAGGGISRHIERGAMQAAAERGCEFILVGPLRDDLPEEARAEWLSIIPNTDTALMLALAHTLATEGLHDRAFLARYTVGWERFEGYLLGRSDGQPKDAAWAAPITGIPAEAITALARRLPGKRSLITVAHSLQRAEHGEQPVWMGLVLAAMLGQIGLPGGGYAYALGALAHTGRRQNAVSPAALPQGRNRCGEFIPVARIADMLLNPGGEYEYNGEKRRYPAPKLVYWAGGNPFHHHQDLNRLRRAFRQVETLVVHEIGWTATARHADIVLPVTMTLEREDIGSSQTDPLMVAMHKLVEPHGEARDDYAIFTALAARLGKEAEFTEGRSAREWLRHLYGKTQADLLAKGLPAPDFESFWEAGEITLPQAEDDGGILRAFREDPEGAPLPTRSGRIEIFCETIAGFGYADCPGHPAWLPPQEVPEGKAPLHLIANQPATRLHSQFDFGGHSAEKKRRGREVMRIHPLDAAPRGIADGDVVRLENGRGACLATAEVTEAVRPGVVQLPTGAWYDPEDPAEEKPLCVHGNPNVLTRDAGTSRLAQGCTGQITVVEVTRFTANLPPIRAFTPPDRVAAE</sequence>
<dbReference type="Gene3D" id="3.40.50.740">
    <property type="match status" value="1"/>
</dbReference>
<keyword evidence="4" id="KW-0479">Metal-binding</keyword>
<gene>
    <name evidence="10" type="ORF">JYK14_05310</name>
</gene>
<keyword evidence="3" id="KW-0500">Molybdenum</keyword>
<dbReference type="Gene3D" id="3.90.55.10">
    <property type="entry name" value="Dimethylsulfoxide Reductase, domain 3"/>
    <property type="match status" value="1"/>
</dbReference>
<dbReference type="InterPro" id="IPR050612">
    <property type="entry name" value="Prok_Mopterin_Oxidored"/>
</dbReference>
<dbReference type="Gene3D" id="3.40.228.10">
    <property type="entry name" value="Dimethylsulfoxide Reductase, domain 2"/>
    <property type="match status" value="1"/>
</dbReference>
<dbReference type="InterPro" id="IPR041460">
    <property type="entry name" value="Molybdopterin_N"/>
</dbReference>
<dbReference type="PANTHER" id="PTHR43742">
    <property type="entry name" value="TRIMETHYLAMINE-N-OXIDE REDUCTASE"/>
    <property type="match status" value="1"/>
</dbReference>
<evidence type="ECO:0000259" key="9">
    <source>
        <dbReference type="Pfam" id="PF18364"/>
    </source>
</evidence>
<reference evidence="10 11" key="1">
    <citation type="submission" date="2021-12" db="EMBL/GenBank/DDBJ databases">
        <title>Siccirubricoccus leaddurans sp. nov., a high concentration Zn2+ tolerance bacterium.</title>
        <authorList>
            <person name="Cao Y."/>
        </authorList>
    </citation>
    <scope>NUCLEOTIDE SEQUENCE [LARGE SCALE GENOMIC DNA]</scope>
    <source>
        <strain evidence="10 11">KC 17139</strain>
    </source>
</reference>
<feature type="domain" description="Molybdopterin oxidoreductase" evidence="7">
    <location>
        <begin position="52"/>
        <end position="508"/>
    </location>
</feature>
<protein>
    <submittedName>
        <fullName evidence="10">Molybdopterin guanine dinucleotide-containing S/N-oxide reductase</fullName>
    </submittedName>
</protein>
<dbReference type="Pfam" id="PF00384">
    <property type="entry name" value="Molybdopterin"/>
    <property type="match status" value="1"/>
</dbReference>
<evidence type="ECO:0000256" key="1">
    <source>
        <dbReference type="ARBA" id="ARBA00001942"/>
    </source>
</evidence>
<keyword evidence="5" id="KW-0574">Periplasm</keyword>
<dbReference type="InterPro" id="IPR006655">
    <property type="entry name" value="Mopterin_OxRdtase_prok_CS"/>
</dbReference>
<evidence type="ECO:0000256" key="4">
    <source>
        <dbReference type="ARBA" id="ARBA00022723"/>
    </source>
</evidence>
<feature type="domain" description="Molybdopterin oxidoreductase N-terminal" evidence="9">
    <location>
        <begin position="9"/>
        <end position="48"/>
    </location>
</feature>
<organism evidence="10 11">
    <name type="scientific">Siccirubricoccus soli</name>
    <dbReference type="NCBI Taxonomy" id="2899147"/>
    <lineage>
        <taxon>Bacteria</taxon>
        <taxon>Pseudomonadati</taxon>
        <taxon>Pseudomonadota</taxon>
        <taxon>Alphaproteobacteria</taxon>
        <taxon>Acetobacterales</taxon>
        <taxon>Roseomonadaceae</taxon>
        <taxon>Siccirubricoccus</taxon>
    </lineage>
</organism>
<dbReference type="PROSITE" id="PS00932">
    <property type="entry name" value="MOLYBDOPTERIN_PROK_3"/>
    <property type="match status" value="1"/>
</dbReference>
<dbReference type="CDD" id="cd02793">
    <property type="entry name" value="MopB_CT_DMSOR-BSOR-TMAOR"/>
    <property type="match status" value="1"/>
</dbReference>
<dbReference type="RefSeq" id="WP_252952195.1">
    <property type="nucleotide sequence ID" value="NZ_JAFIRR010000029.1"/>
</dbReference>
<feature type="domain" description="Molybdopterin dinucleotide-binding" evidence="8">
    <location>
        <begin position="621"/>
        <end position="736"/>
    </location>
</feature>
<proteinExistence type="inferred from homology"/>
<evidence type="ECO:0000256" key="5">
    <source>
        <dbReference type="ARBA" id="ARBA00022764"/>
    </source>
</evidence>
<evidence type="ECO:0000259" key="8">
    <source>
        <dbReference type="Pfam" id="PF01568"/>
    </source>
</evidence>
<evidence type="ECO:0000313" key="11">
    <source>
        <dbReference type="Proteomes" id="UP001523392"/>
    </source>
</evidence>
<dbReference type="CDD" id="cd02769">
    <property type="entry name" value="MopB_DMSOR-BSOR-TMAOR"/>
    <property type="match status" value="1"/>
</dbReference>
<dbReference type="Proteomes" id="UP001523392">
    <property type="component" value="Unassembled WGS sequence"/>
</dbReference>
<dbReference type="InterPro" id="IPR041954">
    <property type="entry name" value="CT_DMSOR/BSOR/TMAOR"/>
</dbReference>
<comment type="caution">
    <text evidence="10">The sequence shown here is derived from an EMBL/GenBank/DDBJ whole genome shotgun (WGS) entry which is preliminary data.</text>
</comment>
<dbReference type="InterPro" id="IPR009010">
    <property type="entry name" value="Asp_de-COase-like_dom_sf"/>
</dbReference>
<dbReference type="Pfam" id="PF18364">
    <property type="entry name" value="Molybdopterin_N"/>
    <property type="match status" value="1"/>
</dbReference>